<reference evidence="1 2" key="1">
    <citation type="submission" date="2018-04" db="EMBL/GenBank/DDBJ databases">
        <title>Draft genome sequence of Pseudomonas syringae pv. actinidiae biovar 1 strains isolated from kiwifruit in Kagawa prefecture.</title>
        <authorList>
            <person name="Tabuchi M."/>
            <person name="Saito M."/>
            <person name="Fujiwara S."/>
            <person name="Sasa N."/>
            <person name="Akimitsu K."/>
            <person name="Gomi K."/>
            <person name="Konishi-Sugita S."/>
            <person name="Hamano K."/>
            <person name="Kataoka I."/>
        </authorList>
    </citation>
    <scope>NUCLEOTIDE SEQUENCE [LARGE SCALE GENOMIC DNA]</scope>
    <source>
        <strain evidence="1 2">MAFF212206</strain>
    </source>
</reference>
<dbReference type="Proteomes" id="UP000247480">
    <property type="component" value="Unassembled WGS sequence"/>
</dbReference>
<gene>
    <name evidence="1" type="ORF">KPSA1_05936</name>
</gene>
<evidence type="ECO:0000313" key="2">
    <source>
        <dbReference type="Proteomes" id="UP000247480"/>
    </source>
</evidence>
<evidence type="ECO:0000313" key="1">
    <source>
        <dbReference type="EMBL" id="GBH12468.1"/>
    </source>
</evidence>
<organism evidence="1 2">
    <name type="scientific">Pseudomonas syringae pv. actinidiae</name>
    <dbReference type="NCBI Taxonomy" id="103796"/>
    <lineage>
        <taxon>Bacteria</taxon>
        <taxon>Pseudomonadati</taxon>
        <taxon>Pseudomonadota</taxon>
        <taxon>Gammaproteobacteria</taxon>
        <taxon>Pseudomonadales</taxon>
        <taxon>Pseudomonadaceae</taxon>
        <taxon>Pseudomonas</taxon>
        <taxon>Pseudomonas syringae</taxon>
    </lineage>
</organism>
<proteinExistence type="predicted"/>
<protein>
    <submittedName>
        <fullName evidence="1">Uncharacterized protein</fullName>
    </submittedName>
</protein>
<comment type="caution">
    <text evidence="1">The sequence shown here is derived from an EMBL/GenBank/DDBJ whole genome shotgun (WGS) entry which is preliminary data.</text>
</comment>
<accession>A0A2V0QPA3</accession>
<dbReference type="EMBL" id="BGJZ01000309">
    <property type="protein sequence ID" value="GBH12468.1"/>
    <property type="molecule type" value="Genomic_DNA"/>
</dbReference>
<sequence length="95" mass="10075">MPPSLKILLTAVGEVPLALPVPPFPWPPAPLPPTLPVIAELLLEVMLTVPLFQIAPMPRPPLPPIVPPPPPPPPAPMLLLIVEVPMIARVPVDAL</sequence>
<dbReference type="AlphaFoldDB" id="A0A2V0QPA3"/>
<name>A0A2V0QPA3_PSESF</name>